<name>A0A8E0WU52_9SPHN</name>
<evidence type="ECO:0000313" key="2">
    <source>
        <dbReference type="Proteomes" id="UP000028135"/>
    </source>
</evidence>
<sequence length="173" mass="19151">MMTLYDAFVPGCLQILESVSRLLAKAKTYCDQHALPHEHLLQAKLAPDMLDFAYQVKSCAVHSIGAIRGVQSGNFSPDETMPPDSFEGLAARMAETIDALRALEIADVEGLSERQMTFTIGDKLRWNLLGKDFLLSFSQPNFYFHAATAYDILRASGVPLGKRDYLGAVRKLP</sequence>
<dbReference type="SUPFAM" id="SSF109854">
    <property type="entry name" value="DinB/YfiT-like putative metalloenzymes"/>
    <property type="match status" value="1"/>
</dbReference>
<organism evidence="1 2">
    <name type="scientific">Sphingobium indicum F2</name>
    <dbReference type="NCBI Taxonomy" id="1450518"/>
    <lineage>
        <taxon>Bacteria</taxon>
        <taxon>Pseudomonadati</taxon>
        <taxon>Pseudomonadota</taxon>
        <taxon>Alphaproteobacteria</taxon>
        <taxon>Sphingomonadales</taxon>
        <taxon>Sphingomonadaceae</taxon>
        <taxon>Sphingobium</taxon>
    </lineage>
</organism>
<dbReference type="Gene3D" id="1.20.120.450">
    <property type="entry name" value="dinb family like domain"/>
    <property type="match status" value="1"/>
</dbReference>
<protein>
    <recommendedName>
        <fullName evidence="3">DUF1993 domain-containing protein</fullName>
    </recommendedName>
</protein>
<dbReference type="InterPro" id="IPR018531">
    <property type="entry name" value="DUF1993"/>
</dbReference>
<gene>
    <name evidence="1" type="ORF">AL00_05250</name>
</gene>
<evidence type="ECO:0008006" key="3">
    <source>
        <dbReference type="Google" id="ProtNLM"/>
    </source>
</evidence>
<dbReference type="PANTHER" id="PTHR36922">
    <property type="entry name" value="BLL2446 PROTEIN"/>
    <property type="match status" value="1"/>
</dbReference>
<evidence type="ECO:0000313" key="1">
    <source>
        <dbReference type="EMBL" id="KER37424.1"/>
    </source>
</evidence>
<comment type="caution">
    <text evidence="1">The sequence shown here is derived from an EMBL/GenBank/DDBJ whole genome shotgun (WGS) entry which is preliminary data.</text>
</comment>
<dbReference type="AlphaFoldDB" id="A0A8E0WU52"/>
<reference evidence="1 2" key="1">
    <citation type="submission" date="2014-05" db="EMBL/GenBank/DDBJ databases">
        <title>Genome Announcement of Sphingobium lucknowense F2.</title>
        <authorList>
            <person name="Lal R."/>
            <person name="Negi V."/>
            <person name="Lata P."/>
            <person name="Sangwan N."/>
            <person name="Gupta S.K."/>
            <person name="Rao D.L.N."/>
            <person name="Das S."/>
        </authorList>
    </citation>
    <scope>NUCLEOTIDE SEQUENCE [LARGE SCALE GENOMIC DNA]</scope>
    <source>
        <strain evidence="1 2">F2</strain>
    </source>
</reference>
<dbReference type="Pfam" id="PF09351">
    <property type="entry name" value="DUF1993"/>
    <property type="match status" value="1"/>
</dbReference>
<dbReference type="Proteomes" id="UP000028135">
    <property type="component" value="Unassembled WGS sequence"/>
</dbReference>
<accession>A0A8E0WU52</accession>
<proteinExistence type="predicted"/>
<dbReference type="EMBL" id="JANF02000022">
    <property type="protein sequence ID" value="KER37424.1"/>
    <property type="molecule type" value="Genomic_DNA"/>
</dbReference>
<dbReference type="RefSeq" id="WP_020818459.1">
    <property type="nucleotide sequence ID" value="NZ_JANF02000022.1"/>
</dbReference>
<dbReference type="InterPro" id="IPR034660">
    <property type="entry name" value="DinB/YfiT-like"/>
</dbReference>
<dbReference type="PANTHER" id="PTHR36922:SF1">
    <property type="entry name" value="DUF1993 DOMAIN-CONTAINING PROTEIN"/>
    <property type="match status" value="1"/>
</dbReference>